<evidence type="ECO:0000313" key="3">
    <source>
        <dbReference type="Proteomes" id="UP000663193"/>
    </source>
</evidence>
<feature type="chain" id="PRO_5031428919" description="Secreted protein" evidence="1">
    <location>
        <begin position="20"/>
        <end position="151"/>
    </location>
</feature>
<keyword evidence="3" id="KW-1185">Reference proteome</keyword>
<dbReference type="VEuPathDB" id="FungiDB:JI435_402500"/>
<keyword evidence="1" id="KW-0732">Signal</keyword>
<evidence type="ECO:0000256" key="1">
    <source>
        <dbReference type="SAM" id="SignalP"/>
    </source>
</evidence>
<evidence type="ECO:0000313" key="2">
    <source>
        <dbReference type="EMBL" id="QRC92460.1"/>
    </source>
</evidence>
<dbReference type="AlphaFoldDB" id="A0A7U2HUK9"/>
<gene>
    <name evidence="2" type="ORF">JI435_402500</name>
</gene>
<name>A0A7U2HUK9_PHANO</name>
<dbReference type="Proteomes" id="UP000663193">
    <property type="component" value="Chromosome 2"/>
</dbReference>
<protein>
    <recommendedName>
        <fullName evidence="4">Secreted protein</fullName>
    </recommendedName>
</protein>
<sequence length="151" mass="15979">MIMHMSQMLSLCTLRFALCAFRSSSSSASASASAIGHSSSKVSKVLPHPAVRVDLLQRLSLFSVAPLFALQYTGSALSSPTCPPSSLTCNPVFRPGAGFSAIHPSPLRSPSLVGLLCQLQIDNRDSVARFAHCKGTKKVSTVCLRATPHIP</sequence>
<dbReference type="EMBL" id="CP069024">
    <property type="protein sequence ID" value="QRC92460.1"/>
    <property type="molecule type" value="Genomic_DNA"/>
</dbReference>
<organism evidence="2 3">
    <name type="scientific">Phaeosphaeria nodorum (strain SN15 / ATCC MYA-4574 / FGSC 10173)</name>
    <name type="common">Glume blotch fungus</name>
    <name type="synonym">Parastagonospora nodorum</name>
    <dbReference type="NCBI Taxonomy" id="321614"/>
    <lineage>
        <taxon>Eukaryota</taxon>
        <taxon>Fungi</taxon>
        <taxon>Dikarya</taxon>
        <taxon>Ascomycota</taxon>
        <taxon>Pezizomycotina</taxon>
        <taxon>Dothideomycetes</taxon>
        <taxon>Pleosporomycetidae</taxon>
        <taxon>Pleosporales</taxon>
        <taxon>Pleosporineae</taxon>
        <taxon>Phaeosphaeriaceae</taxon>
        <taxon>Parastagonospora</taxon>
    </lineage>
</organism>
<reference evidence="3" key="1">
    <citation type="journal article" date="2021" name="BMC Genomics">
        <title>Chromosome-level genome assembly and manually-curated proteome of model necrotroph Parastagonospora nodorum Sn15 reveals a genome-wide trove of candidate effector homologs, and redundancy of virulence-related functions within an accessory chromosome.</title>
        <authorList>
            <person name="Bertazzoni S."/>
            <person name="Jones D.A.B."/>
            <person name="Phan H.T."/>
            <person name="Tan K.-C."/>
            <person name="Hane J.K."/>
        </authorList>
    </citation>
    <scope>NUCLEOTIDE SEQUENCE [LARGE SCALE GENOMIC DNA]</scope>
    <source>
        <strain evidence="3">SN15 / ATCC MYA-4574 / FGSC 10173)</strain>
    </source>
</reference>
<evidence type="ECO:0008006" key="4">
    <source>
        <dbReference type="Google" id="ProtNLM"/>
    </source>
</evidence>
<proteinExistence type="predicted"/>
<feature type="signal peptide" evidence="1">
    <location>
        <begin position="1"/>
        <end position="19"/>
    </location>
</feature>
<accession>A0A7U2HUK9</accession>